<keyword evidence="2" id="KW-0488">Methylation</keyword>
<dbReference type="EMBL" id="MCFC01000002">
    <property type="protein sequence ID" value="ORY34621.1"/>
    <property type="molecule type" value="Genomic_DNA"/>
</dbReference>
<dbReference type="Gene3D" id="3.40.50.720">
    <property type="entry name" value="NAD(P)-binding Rossmann-like Domain"/>
    <property type="match status" value="1"/>
</dbReference>
<name>A0A1Y2BIK4_9TREE</name>
<comment type="similarity">
    <text evidence="10">Belongs to the precorrin methyltransferase family.</text>
</comment>
<dbReference type="GO" id="GO:0043115">
    <property type="term" value="F:precorrin-2 dehydrogenase activity"/>
    <property type="evidence" value="ECO:0007669"/>
    <property type="project" value="UniProtKB-EC"/>
</dbReference>
<feature type="transmembrane region" description="Helical" evidence="12">
    <location>
        <begin position="159"/>
        <end position="184"/>
    </location>
</feature>
<feature type="domain" description="Siroheme biosynthesis protein Met8 C-terminal" evidence="14">
    <location>
        <begin position="468"/>
        <end position="507"/>
    </location>
</feature>
<keyword evidence="7" id="KW-0520">NAD</keyword>
<dbReference type="InterPro" id="IPR000878">
    <property type="entry name" value="4pyrrol_Mease"/>
</dbReference>
<dbReference type="OrthoDB" id="508204at2759"/>
<evidence type="ECO:0000256" key="1">
    <source>
        <dbReference type="ARBA" id="ARBA00012400"/>
    </source>
</evidence>
<dbReference type="GO" id="GO:0032259">
    <property type="term" value="P:methylation"/>
    <property type="evidence" value="ECO:0007669"/>
    <property type="project" value="UniProtKB-KW"/>
</dbReference>
<dbReference type="InterPro" id="IPR014777">
    <property type="entry name" value="4pyrrole_Mease_sub1"/>
</dbReference>
<dbReference type="STRING" id="71784.A0A1Y2BIK4"/>
<dbReference type="SUPFAM" id="SSF53790">
    <property type="entry name" value="Tetrapyrrole methylase"/>
    <property type="match status" value="1"/>
</dbReference>
<feature type="transmembrane region" description="Helical" evidence="12">
    <location>
        <begin position="15"/>
        <end position="36"/>
    </location>
</feature>
<proteinExistence type="inferred from homology"/>
<evidence type="ECO:0000256" key="3">
    <source>
        <dbReference type="ARBA" id="ARBA00022603"/>
    </source>
</evidence>
<dbReference type="Gene3D" id="3.30.950.10">
    <property type="entry name" value="Methyltransferase, Cobalt-precorrin-4 Transmethylase, Domain 2"/>
    <property type="match status" value="1"/>
</dbReference>
<dbReference type="Pfam" id="PF14824">
    <property type="entry name" value="Sirohm_synth_M"/>
    <property type="match status" value="1"/>
</dbReference>
<dbReference type="NCBIfam" id="TIGR01469">
    <property type="entry name" value="cobA_cysG_Cterm"/>
    <property type="match status" value="1"/>
</dbReference>
<comment type="similarity">
    <text evidence="9">In the N-terminal section; belongs to the precorrin methyltransferase family.</text>
</comment>
<dbReference type="PANTHER" id="PTHR45790:SF6">
    <property type="entry name" value="UROPORPHYRINOGEN-III C-METHYLTRANSFERASE"/>
    <property type="match status" value="1"/>
</dbReference>
<feature type="domain" description="Tetrapyrrole methylase" evidence="13">
    <location>
        <begin position="526"/>
        <end position="741"/>
    </location>
</feature>
<keyword evidence="3 10" id="KW-0489">Methyltransferase</keyword>
<feature type="compositionally biased region" description="Low complexity" evidence="11">
    <location>
        <begin position="229"/>
        <end position="242"/>
    </location>
</feature>
<evidence type="ECO:0000256" key="11">
    <source>
        <dbReference type="SAM" id="MobiDB-lite"/>
    </source>
</evidence>
<evidence type="ECO:0000259" key="13">
    <source>
        <dbReference type="Pfam" id="PF00590"/>
    </source>
</evidence>
<dbReference type="Pfam" id="PF13241">
    <property type="entry name" value="NAD_binding_7"/>
    <property type="match status" value="1"/>
</dbReference>
<evidence type="ECO:0000256" key="4">
    <source>
        <dbReference type="ARBA" id="ARBA00022679"/>
    </source>
</evidence>
<dbReference type="FunFam" id="3.40.1010.10:FF:000006">
    <property type="entry name" value="Siroheme synthase, putative"/>
    <property type="match status" value="1"/>
</dbReference>
<dbReference type="Pfam" id="PF00590">
    <property type="entry name" value="TP_methylase"/>
    <property type="match status" value="1"/>
</dbReference>
<evidence type="ECO:0000256" key="9">
    <source>
        <dbReference type="ARBA" id="ARBA00035662"/>
    </source>
</evidence>
<keyword evidence="8" id="KW-0627">Porphyrin biosynthesis</keyword>
<comment type="caution">
    <text evidence="16">The sequence shown here is derived from an EMBL/GenBank/DDBJ whole genome shotgun (WGS) entry which is preliminary data.</text>
</comment>
<evidence type="ECO:0000256" key="8">
    <source>
        <dbReference type="ARBA" id="ARBA00023244"/>
    </source>
</evidence>
<dbReference type="InterPro" id="IPR036291">
    <property type="entry name" value="NAD(P)-bd_dom_sf"/>
</dbReference>
<dbReference type="SUPFAM" id="SSF51735">
    <property type="entry name" value="NAD(P)-binding Rossmann-fold domains"/>
    <property type="match status" value="1"/>
</dbReference>
<feature type="domain" description="Siroheme synthase central" evidence="15">
    <location>
        <begin position="391"/>
        <end position="415"/>
    </location>
</feature>
<dbReference type="InterPro" id="IPR028162">
    <property type="entry name" value="Met8_C"/>
</dbReference>
<feature type="region of interest" description="Disordered" evidence="11">
    <location>
        <begin position="439"/>
        <end position="463"/>
    </location>
</feature>
<protein>
    <recommendedName>
        <fullName evidence="1">precorrin-2 dehydrogenase</fullName>
        <ecNumber evidence="1">1.3.1.76</ecNumber>
    </recommendedName>
</protein>
<evidence type="ECO:0000256" key="12">
    <source>
        <dbReference type="SAM" id="Phobius"/>
    </source>
</evidence>
<keyword evidence="12" id="KW-0812">Transmembrane</keyword>
<dbReference type="GO" id="GO:0019354">
    <property type="term" value="P:siroheme biosynthetic process"/>
    <property type="evidence" value="ECO:0007669"/>
    <property type="project" value="InterPro"/>
</dbReference>
<dbReference type="InterPro" id="IPR050161">
    <property type="entry name" value="Siro_Cobalamin_biosynth"/>
</dbReference>
<dbReference type="InParanoid" id="A0A1Y2BIK4"/>
<dbReference type="CDD" id="cd11642">
    <property type="entry name" value="SUMT"/>
    <property type="match status" value="1"/>
</dbReference>
<dbReference type="InterPro" id="IPR006366">
    <property type="entry name" value="CobA/CysG_C"/>
</dbReference>
<evidence type="ECO:0000256" key="7">
    <source>
        <dbReference type="ARBA" id="ARBA00023027"/>
    </source>
</evidence>
<reference evidence="16 17" key="1">
    <citation type="submission" date="2016-07" db="EMBL/GenBank/DDBJ databases">
        <title>Pervasive Adenine N6-methylation of Active Genes in Fungi.</title>
        <authorList>
            <consortium name="DOE Joint Genome Institute"/>
            <person name="Mondo S.J."/>
            <person name="Dannebaum R.O."/>
            <person name="Kuo R.C."/>
            <person name="Labutti K."/>
            <person name="Haridas S."/>
            <person name="Kuo A."/>
            <person name="Salamov A."/>
            <person name="Ahrendt S.R."/>
            <person name="Lipzen A."/>
            <person name="Sullivan W."/>
            <person name="Andreopoulos W.B."/>
            <person name="Clum A."/>
            <person name="Lindquist E."/>
            <person name="Daum C."/>
            <person name="Ramamoorthy G.K."/>
            <person name="Gryganskyi A."/>
            <person name="Culley D."/>
            <person name="Magnuson J.K."/>
            <person name="James T.Y."/>
            <person name="O'Malley M.A."/>
            <person name="Stajich J.E."/>
            <person name="Spatafora J.W."/>
            <person name="Visel A."/>
            <person name="Grigoriev I.V."/>
        </authorList>
    </citation>
    <scope>NUCLEOTIDE SEQUENCE [LARGE SCALE GENOMIC DNA]</scope>
    <source>
        <strain evidence="16 17">68-887.2</strain>
    </source>
</reference>
<dbReference type="Pfam" id="PF14823">
    <property type="entry name" value="Sirohm_synth_C"/>
    <property type="match status" value="1"/>
</dbReference>
<evidence type="ECO:0000259" key="14">
    <source>
        <dbReference type="Pfam" id="PF14823"/>
    </source>
</evidence>
<organism evidence="16 17">
    <name type="scientific">Naematelia encephala</name>
    <dbReference type="NCBI Taxonomy" id="71784"/>
    <lineage>
        <taxon>Eukaryota</taxon>
        <taxon>Fungi</taxon>
        <taxon>Dikarya</taxon>
        <taxon>Basidiomycota</taxon>
        <taxon>Agaricomycotina</taxon>
        <taxon>Tremellomycetes</taxon>
        <taxon>Tremellales</taxon>
        <taxon>Naemateliaceae</taxon>
        <taxon>Naematelia</taxon>
    </lineage>
</organism>
<dbReference type="InterPro" id="IPR028281">
    <property type="entry name" value="Sirohaem_synthase_central"/>
</dbReference>
<gene>
    <name evidence="16" type="ORF">BCR39DRAFT_513648</name>
</gene>
<dbReference type="InterPro" id="IPR003043">
    <property type="entry name" value="Uropor_MeTrfase_CS"/>
</dbReference>
<evidence type="ECO:0000256" key="6">
    <source>
        <dbReference type="ARBA" id="ARBA00023002"/>
    </source>
</evidence>
<evidence type="ECO:0000256" key="10">
    <source>
        <dbReference type="RuleBase" id="RU003960"/>
    </source>
</evidence>
<evidence type="ECO:0000256" key="2">
    <source>
        <dbReference type="ARBA" id="ARBA00022481"/>
    </source>
</evidence>
<feature type="region of interest" description="Disordered" evidence="11">
    <location>
        <begin position="209"/>
        <end position="242"/>
    </location>
</feature>
<dbReference type="SUPFAM" id="SSF75615">
    <property type="entry name" value="Siroheme synthase middle domains-like"/>
    <property type="match status" value="1"/>
</dbReference>
<dbReference type="AlphaFoldDB" id="A0A1Y2BIK4"/>
<dbReference type="FunCoup" id="A0A1Y2BIK4">
    <property type="interactions" value="83"/>
</dbReference>
<keyword evidence="5" id="KW-0949">S-adenosyl-L-methionine</keyword>
<feature type="compositionally biased region" description="Basic and acidic residues" evidence="11">
    <location>
        <begin position="215"/>
        <end position="226"/>
    </location>
</feature>
<dbReference type="InterPro" id="IPR035996">
    <property type="entry name" value="4pyrrol_Methylase_sf"/>
</dbReference>
<dbReference type="PANTHER" id="PTHR45790">
    <property type="entry name" value="SIROHEME SYNTHASE-RELATED"/>
    <property type="match status" value="1"/>
</dbReference>
<dbReference type="PROSITE" id="PS00840">
    <property type="entry name" value="SUMT_2"/>
    <property type="match status" value="1"/>
</dbReference>
<dbReference type="Proteomes" id="UP000193986">
    <property type="component" value="Unassembled WGS sequence"/>
</dbReference>
<accession>A0A1Y2BIK4</accession>
<keyword evidence="6" id="KW-0560">Oxidoreductase</keyword>
<keyword evidence="12" id="KW-0472">Membrane</keyword>
<sequence length="817" mass="89931">MGEMNQVSVRTPPTWVSAWFACSSIIVLWDAAYCFYRPRSFGSGDLAWIWWPYNKAGYSTIDLLYGQKALDEKDGFTNAQALLNVIEVILNLEYLYLRHTSPHRQQTINKDRRPRYHAYAPIVGFSGALMTLSKTALYFLQEYFCDWCMVGHNTRFKFWTIWVASNRTWVVVPFLVCVVLGSFITQSLSFDLANQIAYAEWADLQETSESASKPHVSEKQTDRKDSIMPASRPSTPTSFPSPQSGAALPLTFVPHSLPVVVIGSNRLAATRVYTLLEADADVVLISPLSESKLHPELQHRIKTSAVRYVRLDVDDLYGWAKWFSENDIALVCVTDTMIGSTSRRSYESAAIIAKAATSLHIPVNVSDQPTLSTFNFPSVHRFPGLDGKASHLQIAVSTNGHGCRLSGRIKRDIVARLPKDVGAAVDNVGTLRKRAQVQERSTSLEVDQDTPLNSPVPQLNGETLNPLETKVTRMRWVNQMSEYYSYSALANLTANEMDKALSTYRDQAPMPHHEAGSGPSSSQGSIYLVGSGPGHPGLLTMAAHHALTHATLILSDKLVPAEILALIPKSTALHIAKKFPGNAEGAQNEMMALALEGAQKGERVVRLKQGDPFVYGRGGEEVLFFREHGFECTLVPGISSALAGPLMSGIPVTQRGVAESMILCTGVGRQGKAVQLPGYIRSRSLVILMGVARLPSILSTLCDTTSSGRDGAAFPLHTPIAIIERASSPDQRVIASTLEHIHEAVQSVEERPPGMFLVGWSVLCLEGKGRVDVLDQPEDGDKEREKEIVNGWLGDKKWKVREGLGDQWQDLVKDLVI</sequence>
<dbReference type="Gene3D" id="3.40.1010.10">
    <property type="entry name" value="Cobalt-precorrin-4 Transmethylase, Domain 1"/>
    <property type="match status" value="1"/>
</dbReference>
<evidence type="ECO:0000259" key="15">
    <source>
        <dbReference type="Pfam" id="PF14824"/>
    </source>
</evidence>
<evidence type="ECO:0000313" key="16">
    <source>
        <dbReference type="EMBL" id="ORY34621.1"/>
    </source>
</evidence>
<evidence type="ECO:0000256" key="5">
    <source>
        <dbReference type="ARBA" id="ARBA00022691"/>
    </source>
</evidence>
<keyword evidence="12" id="KW-1133">Transmembrane helix</keyword>
<dbReference type="InterPro" id="IPR014776">
    <property type="entry name" value="4pyrrole_Mease_sub2"/>
</dbReference>
<dbReference type="EC" id="1.3.1.76" evidence="1"/>
<keyword evidence="4 10" id="KW-0808">Transferase</keyword>
<evidence type="ECO:0000313" key="17">
    <source>
        <dbReference type="Proteomes" id="UP000193986"/>
    </source>
</evidence>
<dbReference type="GO" id="GO:0004851">
    <property type="term" value="F:uroporphyrin-III C-methyltransferase activity"/>
    <property type="evidence" value="ECO:0007669"/>
    <property type="project" value="TreeGrafter"/>
</dbReference>
<keyword evidence="17" id="KW-1185">Reference proteome</keyword>